<dbReference type="NCBIfam" id="NF006733">
    <property type="entry name" value="PRK09264.1"/>
    <property type="match status" value="1"/>
</dbReference>
<dbReference type="GO" id="GO:0045303">
    <property type="term" value="F:diaminobutyrate-2-oxoglutarate transaminase activity"/>
    <property type="evidence" value="ECO:0007669"/>
    <property type="project" value="UniProtKB-EC"/>
</dbReference>
<dbReference type="InterPro" id="IPR004637">
    <property type="entry name" value="Dat"/>
</dbReference>
<keyword evidence="3 7" id="KW-0032">Aminotransferase</keyword>
<dbReference type="GO" id="GO:0019491">
    <property type="term" value="P:ectoine biosynthetic process"/>
    <property type="evidence" value="ECO:0007669"/>
    <property type="project" value="UniProtKB-UniPathway"/>
</dbReference>
<dbReference type="Proteomes" id="UP000295277">
    <property type="component" value="Unassembled WGS sequence"/>
</dbReference>
<dbReference type="InterPro" id="IPR015424">
    <property type="entry name" value="PyrdxlP-dep_Trfase"/>
</dbReference>
<dbReference type="Pfam" id="PF00202">
    <property type="entry name" value="Aminotran_3"/>
    <property type="match status" value="1"/>
</dbReference>
<dbReference type="EC" id="2.6.1.76" evidence="7"/>
<evidence type="ECO:0000256" key="7">
    <source>
        <dbReference type="RuleBase" id="RU365034"/>
    </source>
</evidence>
<dbReference type="PIRSF" id="PIRSF000521">
    <property type="entry name" value="Transaminase_4ab_Lys_Orn"/>
    <property type="match status" value="1"/>
</dbReference>
<dbReference type="Gene3D" id="3.40.640.10">
    <property type="entry name" value="Type I PLP-dependent aspartate aminotransferase-like (Major domain)"/>
    <property type="match status" value="1"/>
</dbReference>
<keyword evidence="4 7" id="KW-0808">Transferase</keyword>
<protein>
    <recommendedName>
        <fullName evidence="7">Diaminobutyrate--2-oxoglutarate transaminase</fullName>
        <ecNumber evidence="7">2.6.1.76</ecNumber>
    </recommendedName>
    <alternativeName>
        <fullName evidence="7">DABA aminotransferase</fullName>
    </alternativeName>
</protein>
<gene>
    <name evidence="8" type="ORF">EV216_12512</name>
</gene>
<dbReference type="RefSeq" id="WP_132696244.1">
    <property type="nucleotide sequence ID" value="NZ_SLVM01000025.1"/>
</dbReference>
<sequence length="428" mass="46025">MSTVPTAETDIYARRESAVRSYCRSFPVSFARAEGATLIDADGNSYIDFLAGCSSLNYGHNDPDMKAALVEHIQRDGIAHALDMHTEEKAAFLAAFEHHILHPRGMEHRVMMTGPTGTNAVEAALKLARKVTGRRNVIAFANGFHGMTLGSLALTGNAGKRAGAGTALPDVTHLPYENSLGEDVDTLELIETLLTNPSSGIEPPAAFVVELVQGEGGLNAASCEWVQGIARIAREHGALLIVDDIQAGMGRTGSFFSFDHMGIEPDMVTLAKSLSGFGLPFACVLVRPEHDIWKPAEHNGTFRGNTHAFVTARVALEKFWADDTLRNQIALKSQVLEERLNTIAARIEGARLKGRGMMRGVDVGSGELAGRICAEAFRHGLVIETSGAHDEVVKVLAPLTIPMEQFRQGLDILEAAVETLVPFPVAAE</sequence>
<comment type="pathway">
    <text evidence="7">Amine and polyamine biosynthesis; ectoine biosynthesis; L-ectoine from L-aspartate 4-semialdehyde: step 1/3.</text>
</comment>
<accession>A0A4R1YMC6</accession>
<comment type="cofactor">
    <cofactor evidence="1 7">
        <name>pyridoxal 5'-phosphate</name>
        <dbReference type="ChEBI" id="CHEBI:597326"/>
    </cofactor>
</comment>
<evidence type="ECO:0000256" key="1">
    <source>
        <dbReference type="ARBA" id="ARBA00001933"/>
    </source>
</evidence>
<comment type="similarity">
    <text evidence="2 6">Belongs to the class-III pyridoxal-phosphate-dependent aminotransferase family.</text>
</comment>
<name>A0A4R1YMC6_9RHOB</name>
<evidence type="ECO:0000256" key="6">
    <source>
        <dbReference type="RuleBase" id="RU003560"/>
    </source>
</evidence>
<evidence type="ECO:0000256" key="3">
    <source>
        <dbReference type="ARBA" id="ARBA00022576"/>
    </source>
</evidence>
<evidence type="ECO:0000256" key="5">
    <source>
        <dbReference type="ARBA" id="ARBA00022898"/>
    </source>
</evidence>
<dbReference type="UniPathway" id="UPA00067">
    <property type="reaction ID" value="UER00121"/>
</dbReference>
<dbReference type="InterPro" id="IPR005814">
    <property type="entry name" value="Aminotrans_3"/>
</dbReference>
<evidence type="ECO:0000256" key="2">
    <source>
        <dbReference type="ARBA" id="ARBA00008954"/>
    </source>
</evidence>
<dbReference type="NCBIfam" id="TIGR02407">
    <property type="entry name" value="ectoine_ectB"/>
    <property type="match status" value="1"/>
</dbReference>
<dbReference type="SUPFAM" id="SSF53383">
    <property type="entry name" value="PLP-dependent transferases"/>
    <property type="match status" value="1"/>
</dbReference>
<dbReference type="OrthoDB" id="9801834at2"/>
<dbReference type="PROSITE" id="PS00600">
    <property type="entry name" value="AA_TRANSFER_CLASS_3"/>
    <property type="match status" value="1"/>
</dbReference>
<dbReference type="InterPro" id="IPR012773">
    <property type="entry name" value="Ectoine_EctB"/>
</dbReference>
<evidence type="ECO:0000313" key="9">
    <source>
        <dbReference type="Proteomes" id="UP000295277"/>
    </source>
</evidence>
<comment type="catalytic activity">
    <reaction evidence="7">
        <text>L-2,4-diaminobutanoate + 2-oxoglutarate = L-aspartate 4-semialdehyde + L-glutamate</text>
        <dbReference type="Rhea" id="RHEA:11160"/>
        <dbReference type="ChEBI" id="CHEBI:16810"/>
        <dbReference type="ChEBI" id="CHEBI:29985"/>
        <dbReference type="ChEBI" id="CHEBI:58761"/>
        <dbReference type="ChEBI" id="CHEBI:537519"/>
        <dbReference type="EC" id="2.6.1.76"/>
    </reaction>
</comment>
<evidence type="ECO:0000256" key="4">
    <source>
        <dbReference type="ARBA" id="ARBA00022679"/>
    </source>
</evidence>
<dbReference type="NCBIfam" id="TIGR00709">
    <property type="entry name" value="dat"/>
    <property type="match status" value="1"/>
</dbReference>
<dbReference type="GO" id="GO:0047307">
    <property type="term" value="F:diaminobutyrate-pyruvate transaminase activity"/>
    <property type="evidence" value="ECO:0007669"/>
    <property type="project" value="InterPro"/>
</dbReference>
<dbReference type="InterPro" id="IPR049704">
    <property type="entry name" value="Aminotrans_3_PPA_site"/>
</dbReference>
<proteinExistence type="inferred from homology"/>
<dbReference type="PANTHER" id="PTHR43552">
    <property type="entry name" value="DIAMINOBUTYRATE--2-OXOGLUTARATE AMINOTRANSFERASE"/>
    <property type="match status" value="1"/>
</dbReference>
<organism evidence="8 9">
    <name type="scientific">Rhodovulum steppense</name>
    <dbReference type="NCBI Taxonomy" id="540251"/>
    <lineage>
        <taxon>Bacteria</taxon>
        <taxon>Pseudomonadati</taxon>
        <taxon>Pseudomonadota</taxon>
        <taxon>Alphaproteobacteria</taxon>
        <taxon>Rhodobacterales</taxon>
        <taxon>Paracoccaceae</taxon>
        <taxon>Rhodovulum</taxon>
    </lineage>
</organism>
<evidence type="ECO:0000313" key="8">
    <source>
        <dbReference type="EMBL" id="TCM78632.1"/>
    </source>
</evidence>
<dbReference type="InterPro" id="IPR015422">
    <property type="entry name" value="PyrdxlP-dep_Trfase_small"/>
</dbReference>
<dbReference type="PANTHER" id="PTHR43552:SF2">
    <property type="entry name" value="DIAMINOBUTYRATE--2-OXOGLUTARATE TRANSAMINASE"/>
    <property type="match status" value="1"/>
</dbReference>
<dbReference type="InterPro" id="IPR015421">
    <property type="entry name" value="PyrdxlP-dep_Trfase_major"/>
</dbReference>
<comment type="caution">
    <text evidence="8">The sequence shown here is derived from an EMBL/GenBank/DDBJ whole genome shotgun (WGS) entry which is preliminary data.</text>
</comment>
<reference evidence="8 9" key="1">
    <citation type="submission" date="2019-03" db="EMBL/GenBank/DDBJ databases">
        <title>Genomic Encyclopedia of Type Strains, Phase IV (KMG-IV): sequencing the most valuable type-strain genomes for metagenomic binning, comparative biology and taxonomic classification.</title>
        <authorList>
            <person name="Goeker M."/>
        </authorList>
    </citation>
    <scope>NUCLEOTIDE SEQUENCE [LARGE SCALE GENOMIC DNA]</scope>
    <source>
        <strain evidence="8 9">DSM 21153</strain>
    </source>
</reference>
<dbReference type="AlphaFoldDB" id="A0A4R1YMC6"/>
<dbReference type="CDD" id="cd00610">
    <property type="entry name" value="OAT_like"/>
    <property type="match status" value="1"/>
</dbReference>
<keyword evidence="9" id="KW-1185">Reference proteome</keyword>
<dbReference type="EMBL" id="SLVM01000025">
    <property type="protein sequence ID" value="TCM78632.1"/>
    <property type="molecule type" value="Genomic_DNA"/>
</dbReference>
<keyword evidence="5 6" id="KW-0663">Pyridoxal phosphate</keyword>
<dbReference type="GO" id="GO:0030170">
    <property type="term" value="F:pyridoxal phosphate binding"/>
    <property type="evidence" value="ECO:0007669"/>
    <property type="project" value="InterPro"/>
</dbReference>
<comment type="function">
    <text evidence="7">Catalyzes reversively the conversion of L-aspartate beta-semialdehyde (ASA) to L-2,4-diaminobutyrate (DABA) by transamination with L-glutamate.</text>
</comment>
<dbReference type="Gene3D" id="3.90.1150.10">
    <property type="entry name" value="Aspartate Aminotransferase, domain 1"/>
    <property type="match status" value="1"/>
</dbReference>